<accession>A0AAD7MCI8</accession>
<dbReference type="EMBL" id="JARKIE010000001">
    <property type="protein sequence ID" value="KAJ7710793.1"/>
    <property type="molecule type" value="Genomic_DNA"/>
</dbReference>
<protein>
    <submittedName>
        <fullName evidence="1">Uncharacterized protein</fullName>
    </submittedName>
</protein>
<gene>
    <name evidence="1" type="ORF">B0H17DRAFT_1324322</name>
</gene>
<dbReference type="AlphaFoldDB" id="A0AAD7MCI8"/>
<keyword evidence="2" id="KW-1185">Reference proteome</keyword>
<proteinExistence type="predicted"/>
<sequence length="483" mass="54191">MRWLLPPVPPPLPPVKTGLYLGKAYKSQAGAFMGSRGPRTRRRKWTLGELKSFGAWHIKWDGRYVILDTEGHIITVLLGHPEDPDWDSVVCDACKVMAYARRMGYLSGALDLRDAAHRRGHFAIYTSSVSFGGRQKRPGNLVCSAKCQKIINYLLSNKSVRRLVGFQSSGFAQYAPKLERYYVDTLQQLLEHHEGLEHNLTNSIFPAVTFNVGPDVVTDEHADFNNSIHRLCGLTSGKTFDHTRGGHTHGGQLYMKELKLVIDFPSGSSMLILSAFVRHGNTPIQEGETRYSLAQYVAGGLFRWVMYGFQSVKLLLSTASGSNWWRLLTVCLDLGGTLPQSYPQTLDEAPMNSQPAAQGETPLGDLLLLCLKREVLGKGRMTIALKIFLDPSFIDEKRIAAVCAHRPIRVYDRRITEFAARQARRNLLMKQREHARHVPRLLLRLLRHRNIRPGATQVAKALKKLAVSSEGDKEEGEAKARKS</sequence>
<dbReference type="Gene3D" id="3.60.130.30">
    <property type="match status" value="1"/>
</dbReference>
<organism evidence="1 2">
    <name type="scientific">Mycena rosella</name>
    <name type="common">Pink bonnet</name>
    <name type="synonym">Agaricus rosellus</name>
    <dbReference type="NCBI Taxonomy" id="1033263"/>
    <lineage>
        <taxon>Eukaryota</taxon>
        <taxon>Fungi</taxon>
        <taxon>Dikarya</taxon>
        <taxon>Basidiomycota</taxon>
        <taxon>Agaricomycotina</taxon>
        <taxon>Agaricomycetes</taxon>
        <taxon>Agaricomycetidae</taxon>
        <taxon>Agaricales</taxon>
        <taxon>Marasmiineae</taxon>
        <taxon>Mycenaceae</taxon>
        <taxon>Mycena</taxon>
    </lineage>
</organism>
<evidence type="ECO:0000313" key="2">
    <source>
        <dbReference type="Proteomes" id="UP001221757"/>
    </source>
</evidence>
<comment type="caution">
    <text evidence="1">The sequence shown here is derived from an EMBL/GenBank/DDBJ whole genome shotgun (WGS) entry which is preliminary data.</text>
</comment>
<dbReference type="Proteomes" id="UP001221757">
    <property type="component" value="Unassembled WGS sequence"/>
</dbReference>
<name>A0AAD7MCI8_MYCRO</name>
<reference evidence="1" key="1">
    <citation type="submission" date="2023-03" db="EMBL/GenBank/DDBJ databases">
        <title>Massive genome expansion in bonnet fungi (Mycena s.s.) driven by repeated elements and novel gene families across ecological guilds.</title>
        <authorList>
            <consortium name="Lawrence Berkeley National Laboratory"/>
            <person name="Harder C.B."/>
            <person name="Miyauchi S."/>
            <person name="Viragh M."/>
            <person name="Kuo A."/>
            <person name="Thoen E."/>
            <person name="Andreopoulos B."/>
            <person name="Lu D."/>
            <person name="Skrede I."/>
            <person name="Drula E."/>
            <person name="Henrissat B."/>
            <person name="Morin E."/>
            <person name="Kohler A."/>
            <person name="Barry K."/>
            <person name="LaButti K."/>
            <person name="Morin E."/>
            <person name="Salamov A."/>
            <person name="Lipzen A."/>
            <person name="Mereny Z."/>
            <person name="Hegedus B."/>
            <person name="Baldrian P."/>
            <person name="Stursova M."/>
            <person name="Weitz H."/>
            <person name="Taylor A."/>
            <person name="Grigoriev I.V."/>
            <person name="Nagy L.G."/>
            <person name="Martin F."/>
            <person name="Kauserud H."/>
        </authorList>
    </citation>
    <scope>NUCLEOTIDE SEQUENCE</scope>
    <source>
        <strain evidence="1">CBHHK067</strain>
    </source>
</reference>
<evidence type="ECO:0000313" key="1">
    <source>
        <dbReference type="EMBL" id="KAJ7710793.1"/>
    </source>
</evidence>